<dbReference type="EMBL" id="JBIAZU010000002">
    <property type="protein sequence ID" value="MFF5290218.1"/>
    <property type="molecule type" value="Genomic_DNA"/>
</dbReference>
<dbReference type="Pfam" id="PF03029">
    <property type="entry name" value="ATP_bind_1"/>
    <property type="match status" value="1"/>
</dbReference>
<dbReference type="Gene3D" id="3.40.50.300">
    <property type="entry name" value="P-loop containing nucleotide triphosphate hydrolases"/>
    <property type="match status" value="1"/>
</dbReference>
<dbReference type="InterPro" id="IPR052705">
    <property type="entry name" value="Gliding_Motility_GTPase"/>
</dbReference>
<dbReference type="Proteomes" id="UP001602245">
    <property type="component" value="Unassembled WGS sequence"/>
</dbReference>
<evidence type="ECO:0000313" key="6">
    <source>
        <dbReference type="Proteomes" id="UP001602245"/>
    </source>
</evidence>
<dbReference type="InterPro" id="IPR004130">
    <property type="entry name" value="Gpn"/>
</dbReference>
<comment type="similarity">
    <text evidence="1">Belongs to the GPN-loop GTPase family.</text>
</comment>
<reference evidence="5 6" key="1">
    <citation type="submission" date="2024-10" db="EMBL/GenBank/DDBJ databases">
        <title>The Natural Products Discovery Center: Release of the First 8490 Sequenced Strains for Exploring Actinobacteria Biosynthetic Diversity.</title>
        <authorList>
            <person name="Kalkreuter E."/>
            <person name="Kautsar S.A."/>
            <person name="Yang D."/>
            <person name="Bader C.D."/>
            <person name="Teijaro C.N."/>
            <person name="Fluegel L."/>
            <person name="Davis C.M."/>
            <person name="Simpson J.R."/>
            <person name="Lauterbach L."/>
            <person name="Steele A.D."/>
            <person name="Gui C."/>
            <person name="Meng S."/>
            <person name="Li G."/>
            <person name="Viehrig K."/>
            <person name="Ye F."/>
            <person name="Su P."/>
            <person name="Kiefer A.F."/>
            <person name="Nichols A."/>
            <person name="Cepeda A.J."/>
            <person name="Yan W."/>
            <person name="Fan B."/>
            <person name="Jiang Y."/>
            <person name="Adhikari A."/>
            <person name="Zheng C.-J."/>
            <person name="Schuster L."/>
            <person name="Cowan T.M."/>
            <person name="Smanski M.J."/>
            <person name="Chevrette M.G."/>
            <person name="De Carvalho L.P.S."/>
            <person name="Shen B."/>
        </authorList>
    </citation>
    <scope>NUCLEOTIDE SEQUENCE [LARGE SCALE GENOMIC DNA]</scope>
    <source>
        <strain evidence="5 6">NPDC000087</strain>
    </source>
</reference>
<sequence length="164" mass="18080">MDSSKADFVNAISELGSLTAETEPKDGDLSSNRPVLMDFGRISVADDLILYLFGTPGQTRLWFMWDELFRGAIGTVVLVDTQRLAESLDAVRFLEHRGLAYVIAAEAPDFTVRVDPQAVRDALAIAPDVPVLSVNPRRRESVKAAIVALVDYATHRLRRGERPA</sequence>
<evidence type="ECO:0000313" key="5">
    <source>
        <dbReference type="EMBL" id="MFF5290218.1"/>
    </source>
</evidence>
<dbReference type="PANTHER" id="PTHR42708">
    <property type="entry name" value="ATP/GTP-BINDING PROTEIN-RELATED"/>
    <property type="match status" value="1"/>
</dbReference>
<accession>A0ABW6WA78</accession>
<dbReference type="InterPro" id="IPR027417">
    <property type="entry name" value="P-loop_NTPase"/>
</dbReference>
<protein>
    <submittedName>
        <fullName evidence="5">ATP/GTP-binding protein</fullName>
    </submittedName>
</protein>
<evidence type="ECO:0000256" key="4">
    <source>
        <dbReference type="ARBA" id="ARBA00023134"/>
    </source>
</evidence>
<proteinExistence type="inferred from homology"/>
<evidence type="ECO:0000256" key="1">
    <source>
        <dbReference type="ARBA" id="ARBA00005290"/>
    </source>
</evidence>
<dbReference type="RefSeq" id="WP_084699005.1">
    <property type="nucleotide sequence ID" value="NZ_JBIAZU010000002.1"/>
</dbReference>
<keyword evidence="6" id="KW-1185">Reference proteome</keyword>
<dbReference type="PANTHER" id="PTHR42708:SF1">
    <property type="entry name" value="GLIDING MOTILITY PROTEIN MGLA"/>
    <property type="match status" value="1"/>
</dbReference>
<keyword evidence="3" id="KW-0378">Hydrolase</keyword>
<keyword evidence="4" id="KW-0342">GTP-binding</keyword>
<dbReference type="SUPFAM" id="SSF52540">
    <property type="entry name" value="P-loop containing nucleoside triphosphate hydrolases"/>
    <property type="match status" value="1"/>
</dbReference>
<evidence type="ECO:0000256" key="3">
    <source>
        <dbReference type="ARBA" id="ARBA00022801"/>
    </source>
</evidence>
<comment type="caution">
    <text evidence="5">The sequence shown here is derived from an EMBL/GenBank/DDBJ whole genome shotgun (WGS) entry which is preliminary data.</text>
</comment>
<gene>
    <name evidence="5" type="ORF">ACFY35_12290</name>
</gene>
<evidence type="ECO:0000256" key="2">
    <source>
        <dbReference type="ARBA" id="ARBA00022741"/>
    </source>
</evidence>
<organism evidence="5 6">
    <name type="scientific">Paractinoplanes globisporus</name>
    <dbReference type="NCBI Taxonomy" id="113565"/>
    <lineage>
        <taxon>Bacteria</taxon>
        <taxon>Bacillati</taxon>
        <taxon>Actinomycetota</taxon>
        <taxon>Actinomycetes</taxon>
        <taxon>Micromonosporales</taxon>
        <taxon>Micromonosporaceae</taxon>
        <taxon>Paractinoplanes</taxon>
    </lineage>
</organism>
<name>A0ABW6WA78_9ACTN</name>
<keyword evidence="2" id="KW-0547">Nucleotide-binding</keyword>